<dbReference type="CDD" id="cd06661">
    <property type="entry name" value="GGCT_like"/>
    <property type="match status" value="1"/>
</dbReference>
<evidence type="ECO:0000313" key="5">
    <source>
        <dbReference type="EMBL" id="KDQ15803.1"/>
    </source>
</evidence>
<accession>A0A067MJ63</accession>
<dbReference type="HOGENOM" id="CLU_093936_1_0_1"/>
<dbReference type="PANTHER" id="PTHR31544">
    <property type="entry name" value="AIG2-LIKE PROTEIN D"/>
    <property type="match status" value="1"/>
</dbReference>
<reference evidence="6" key="1">
    <citation type="journal article" date="2014" name="Proc. Natl. Acad. Sci. U.S.A.">
        <title>Extensive sampling of basidiomycete genomes demonstrates inadequacy of the white-rot/brown-rot paradigm for wood decay fungi.</title>
        <authorList>
            <person name="Riley R."/>
            <person name="Salamov A.A."/>
            <person name="Brown D.W."/>
            <person name="Nagy L.G."/>
            <person name="Floudas D."/>
            <person name="Held B.W."/>
            <person name="Levasseur A."/>
            <person name="Lombard V."/>
            <person name="Morin E."/>
            <person name="Otillar R."/>
            <person name="Lindquist E.A."/>
            <person name="Sun H."/>
            <person name="LaButti K.M."/>
            <person name="Schmutz J."/>
            <person name="Jabbour D."/>
            <person name="Luo H."/>
            <person name="Baker S.E."/>
            <person name="Pisabarro A.G."/>
            <person name="Walton J.D."/>
            <person name="Blanchette R.A."/>
            <person name="Henrissat B."/>
            <person name="Martin F."/>
            <person name="Cullen D."/>
            <person name="Hibbett D.S."/>
            <person name="Grigoriev I.V."/>
        </authorList>
    </citation>
    <scope>NUCLEOTIDE SEQUENCE [LARGE SCALE GENOMIC DNA]</scope>
    <source>
        <strain evidence="6">FD-172 SS1</strain>
    </source>
</reference>
<gene>
    <name evidence="5" type="ORF">BOTBODRAFT_76654</name>
</gene>
<dbReference type="PANTHER" id="PTHR31544:SF2">
    <property type="entry name" value="AIG2-LIKE PROTEIN D"/>
    <property type="match status" value="1"/>
</dbReference>
<dbReference type="Pfam" id="PF06094">
    <property type="entry name" value="GGACT"/>
    <property type="match status" value="1"/>
</dbReference>
<dbReference type="GO" id="GO:0016740">
    <property type="term" value="F:transferase activity"/>
    <property type="evidence" value="ECO:0007669"/>
    <property type="project" value="UniProtKB-KW"/>
</dbReference>
<dbReference type="InterPro" id="IPR045038">
    <property type="entry name" value="AIG2-like"/>
</dbReference>
<dbReference type="SUPFAM" id="SSF110857">
    <property type="entry name" value="Gamma-glutamyl cyclotransferase-like"/>
    <property type="match status" value="1"/>
</dbReference>
<dbReference type="InterPro" id="IPR013024">
    <property type="entry name" value="GGCT-like"/>
</dbReference>
<comment type="similarity">
    <text evidence="1">Belongs to the gamma-glutamylcyclotransferase family.</text>
</comment>
<feature type="non-terminal residue" evidence="5">
    <location>
        <position position="191"/>
    </location>
</feature>
<proteinExistence type="inferred from homology"/>
<dbReference type="InParanoid" id="A0A067MJ63"/>
<dbReference type="InterPro" id="IPR036568">
    <property type="entry name" value="GGCT-like_sf"/>
</dbReference>
<keyword evidence="2" id="KW-0808">Transferase</keyword>
<protein>
    <recommendedName>
        <fullName evidence="3">Putative gamma-glutamylcyclotransferase</fullName>
    </recommendedName>
</protein>
<organism evidence="5 6">
    <name type="scientific">Botryobasidium botryosum (strain FD-172 SS1)</name>
    <dbReference type="NCBI Taxonomy" id="930990"/>
    <lineage>
        <taxon>Eukaryota</taxon>
        <taxon>Fungi</taxon>
        <taxon>Dikarya</taxon>
        <taxon>Basidiomycota</taxon>
        <taxon>Agaricomycotina</taxon>
        <taxon>Agaricomycetes</taxon>
        <taxon>Cantharellales</taxon>
        <taxon>Botryobasidiaceae</taxon>
        <taxon>Botryobasidium</taxon>
    </lineage>
</organism>
<evidence type="ECO:0000256" key="3">
    <source>
        <dbReference type="ARBA" id="ARBA00030602"/>
    </source>
</evidence>
<name>A0A067MJ63_BOTB1</name>
<feature type="non-terminal residue" evidence="5">
    <location>
        <position position="1"/>
    </location>
</feature>
<dbReference type="Proteomes" id="UP000027195">
    <property type="component" value="Unassembled WGS sequence"/>
</dbReference>
<evidence type="ECO:0000256" key="1">
    <source>
        <dbReference type="ARBA" id="ARBA00008861"/>
    </source>
</evidence>
<sequence>SAFFYGTLMHPDVLRRVIENDASHLKTCPAILMGYTRHHVKECDYPAIVPYEKSKALFPQDIAPDERCVRGVLVTGLSEEDIRLLDIFEGDEYVREEVQVKVLSPLEPVGTAAPEMLLSPSEPLPAELSGGTAADAYIWSAPISRLAPSIWDYDTFIRESLTRWLGVEFGPEATDLGESEVDRRRGMNGVI</sequence>
<dbReference type="AlphaFoldDB" id="A0A067MJ63"/>
<dbReference type="EMBL" id="KL198030">
    <property type="protein sequence ID" value="KDQ15803.1"/>
    <property type="molecule type" value="Genomic_DNA"/>
</dbReference>
<keyword evidence="6" id="KW-1185">Reference proteome</keyword>
<feature type="domain" description="Gamma-glutamylcyclotransferase AIG2-like" evidence="4">
    <location>
        <begin position="3"/>
        <end position="104"/>
    </location>
</feature>
<dbReference type="InterPro" id="IPR009288">
    <property type="entry name" value="AIG2-like_dom"/>
</dbReference>
<dbReference type="Gene3D" id="3.10.490.10">
    <property type="entry name" value="Gamma-glutamyl cyclotransferase-like"/>
    <property type="match status" value="1"/>
</dbReference>
<evidence type="ECO:0000256" key="2">
    <source>
        <dbReference type="ARBA" id="ARBA00022679"/>
    </source>
</evidence>
<dbReference type="OrthoDB" id="1044435at2759"/>
<evidence type="ECO:0000259" key="4">
    <source>
        <dbReference type="Pfam" id="PF06094"/>
    </source>
</evidence>
<evidence type="ECO:0000313" key="6">
    <source>
        <dbReference type="Proteomes" id="UP000027195"/>
    </source>
</evidence>